<protein>
    <submittedName>
        <fullName evidence="1">Uncharacterized protein</fullName>
    </submittedName>
</protein>
<sequence>MKLKEFYSTVTCSEENATAFLREHGLIDTANETLPCHKYGSEMVNSRKRDRGGEFRPVLRCKIKKGARLLAVYDKAMNFFTMRT</sequence>
<evidence type="ECO:0000313" key="2">
    <source>
        <dbReference type="Proteomes" id="UP001160148"/>
    </source>
</evidence>
<dbReference type="AlphaFoldDB" id="A0AAV0XSX9"/>
<keyword evidence="2" id="KW-1185">Reference proteome</keyword>
<dbReference type="EMBL" id="CARXXK010001014">
    <property type="protein sequence ID" value="CAI6371630.1"/>
    <property type="molecule type" value="Genomic_DNA"/>
</dbReference>
<organism evidence="1 2">
    <name type="scientific">Macrosiphum euphorbiae</name>
    <name type="common">potato aphid</name>
    <dbReference type="NCBI Taxonomy" id="13131"/>
    <lineage>
        <taxon>Eukaryota</taxon>
        <taxon>Metazoa</taxon>
        <taxon>Ecdysozoa</taxon>
        <taxon>Arthropoda</taxon>
        <taxon>Hexapoda</taxon>
        <taxon>Insecta</taxon>
        <taxon>Pterygota</taxon>
        <taxon>Neoptera</taxon>
        <taxon>Paraneoptera</taxon>
        <taxon>Hemiptera</taxon>
        <taxon>Sternorrhyncha</taxon>
        <taxon>Aphidomorpha</taxon>
        <taxon>Aphidoidea</taxon>
        <taxon>Aphididae</taxon>
        <taxon>Macrosiphini</taxon>
        <taxon>Macrosiphum</taxon>
    </lineage>
</organism>
<dbReference type="Proteomes" id="UP001160148">
    <property type="component" value="Unassembled WGS sequence"/>
</dbReference>
<gene>
    <name evidence="1" type="ORF">MEUPH1_LOCUS25616</name>
</gene>
<accession>A0AAV0XSX9</accession>
<proteinExistence type="predicted"/>
<evidence type="ECO:0000313" key="1">
    <source>
        <dbReference type="EMBL" id="CAI6371630.1"/>
    </source>
</evidence>
<reference evidence="1 2" key="1">
    <citation type="submission" date="2023-01" db="EMBL/GenBank/DDBJ databases">
        <authorList>
            <person name="Whitehead M."/>
        </authorList>
    </citation>
    <scope>NUCLEOTIDE SEQUENCE [LARGE SCALE GENOMIC DNA]</scope>
</reference>
<comment type="caution">
    <text evidence="1">The sequence shown here is derived from an EMBL/GenBank/DDBJ whole genome shotgun (WGS) entry which is preliminary data.</text>
</comment>
<name>A0AAV0XSX9_9HEMI</name>